<evidence type="ECO:0000313" key="2">
    <source>
        <dbReference type="EMBL" id="EQD61972.1"/>
    </source>
</evidence>
<name>T1AWX1_9ZZZZ</name>
<feature type="domain" description="Reverse transcriptase N-terminal" evidence="1">
    <location>
        <begin position="25"/>
        <end position="60"/>
    </location>
</feature>
<keyword evidence="2" id="KW-0808">Transferase</keyword>
<evidence type="ECO:0000259" key="1">
    <source>
        <dbReference type="Pfam" id="PF13655"/>
    </source>
</evidence>
<dbReference type="AlphaFoldDB" id="T1AWX1"/>
<gene>
    <name evidence="2" type="ORF">B1A_09527</name>
</gene>
<feature type="non-terminal residue" evidence="2">
    <location>
        <position position="60"/>
    </location>
</feature>
<reference evidence="2" key="2">
    <citation type="journal article" date="2014" name="ISME J.">
        <title>Microbial stratification in low pH oxic and suboxic macroscopic growths along an acid mine drainage.</title>
        <authorList>
            <person name="Mendez-Garcia C."/>
            <person name="Mesa V."/>
            <person name="Sprenger R.R."/>
            <person name="Richter M."/>
            <person name="Diez M.S."/>
            <person name="Solano J."/>
            <person name="Bargiela R."/>
            <person name="Golyshina O.V."/>
            <person name="Manteca A."/>
            <person name="Ramos J.L."/>
            <person name="Gallego J.R."/>
            <person name="Llorente I."/>
            <person name="Martins Dos Santos V.A."/>
            <person name="Jensen O.N."/>
            <person name="Pelaez A.I."/>
            <person name="Sanchez J."/>
            <person name="Ferrer M."/>
        </authorList>
    </citation>
    <scope>NUCLEOTIDE SEQUENCE</scope>
</reference>
<organism evidence="2">
    <name type="scientific">mine drainage metagenome</name>
    <dbReference type="NCBI Taxonomy" id="410659"/>
    <lineage>
        <taxon>unclassified sequences</taxon>
        <taxon>metagenomes</taxon>
        <taxon>ecological metagenomes</taxon>
    </lineage>
</organism>
<dbReference type="Pfam" id="PF13655">
    <property type="entry name" value="RVT_N"/>
    <property type="match status" value="1"/>
</dbReference>
<keyword evidence="2" id="KW-0548">Nucleotidyltransferase</keyword>
<sequence length="60" mass="6847">MEPPKEGKQMGIETTMCAPSGALDWTGIDWPKATQHVRRLQARIVKAMQEGRWNKLKVLQ</sequence>
<comment type="caution">
    <text evidence="2">The sequence shown here is derived from an EMBL/GenBank/DDBJ whole genome shotgun (WGS) entry which is preliminary data.</text>
</comment>
<protein>
    <submittedName>
        <fullName evidence="2">Reverse transcriptase</fullName>
    </submittedName>
</protein>
<keyword evidence="2" id="KW-0695">RNA-directed DNA polymerase</keyword>
<proteinExistence type="predicted"/>
<accession>T1AWX1</accession>
<dbReference type="InterPro" id="IPR025960">
    <property type="entry name" value="RVT_N"/>
</dbReference>
<dbReference type="EMBL" id="AUZX01006796">
    <property type="protein sequence ID" value="EQD61972.1"/>
    <property type="molecule type" value="Genomic_DNA"/>
</dbReference>
<reference evidence="2" key="1">
    <citation type="submission" date="2013-08" db="EMBL/GenBank/DDBJ databases">
        <authorList>
            <person name="Mendez C."/>
            <person name="Richter M."/>
            <person name="Ferrer M."/>
            <person name="Sanchez J."/>
        </authorList>
    </citation>
    <scope>NUCLEOTIDE SEQUENCE</scope>
</reference>
<dbReference type="GO" id="GO:0003964">
    <property type="term" value="F:RNA-directed DNA polymerase activity"/>
    <property type="evidence" value="ECO:0007669"/>
    <property type="project" value="UniProtKB-KW"/>
</dbReference>